<dbReference type="InterPro" id="IPR036786">
    <property type="entry name" value="Ribosome_mat_SBDS_N_sf"/>
</dbReference>
<dbReference type="SUPFAM" id="SSF54980">
    <property type="entry name" value="EF-G C-terminal domain-like"/>
    <property type="match status" value="1"/>
</dbReference>
<proteinExistence type="inferred from homology"/>
<feature type="domain" description="Ribosome maturation protein SDO1/SBDS N-terminal" evidence="2">
    <location>
        <begin position="5"/>
        <end position="90"/>
    </location>
</feature>
<dbReference type="Proteomes" id="UP000332487">
    <property type="component" value="Unassembled WGS sequence"/>
</dbReference>
<dbReference type="InterPro" id="IPR037188">
    <property type="entry name" value="Sdo1/SBDS_central_sf"/>
</dbReference>
<dbReference type="NCBIfam" id="TIGR00291">
    <property type="entry name" value="RNA_SBDS"/>
    <property type="match status" value="1"/>
</dbReference>
<dbReference type="Pfam" id="PF09377">
    <property type="entry name" value="SBDS_domain_II"/>
    <property type="match status" value="1"/>
</dbReference>
<gene>
    <name evidence="5" type="ORF">UNLARM2_0693</name>
</gene>
<evidence type="ECO:0000259" key="2">
    <source>
        <dbReference type="Pfam" id="PF01172"/>
    </source>
</evidence>
<keyword evidence="6" id="KW-1185">Reference proteome</keyword>
<dbReference type="PANTHER" id="PTHR10927:SF4">
    <property type="entry name" value="RIBOSOME MATURATION PROTEIN SDO1 HOMOLOG"/>
    <property type="match status" value="1"/>
</dbReference>
<feature type="domain" description="Ribosome maturation protein SDO1/SBDS central" evidence="3">
    <location>
        <begin position="99"/>
        <end position="160"/>
    </location>
</feature>
<dbReference type="Gene3D" id="1.10.10.900">
    <property type="entry name" value="SBDS protein C-terminal domain, subdomain 1"/>
    <property type="match status" value="1"/>
</dbReference>
<dbReference type="Pfam" id="PF01172">
    <property type="entry name" value="SBDS_N"/>
    <property type="match status" value="1"/>
</dbReference>
<dbReference type="SUPFAM" id="SSF109728">
    <property type="entry name" value="Hypothetical protein AF0491, middle domain"/>
    <property type="match status" value="1"/>
</dbReference>
<dbReference type="GO" id="GO:0042256">
    <property type="term" value="P:cytosolic ribosome assembly"/>
    <property type="evidence" value="ECO:0007669"/>
    <property type="project" value="InterPro"/>
</dbReference>
<evidence type="ECO:0000259" key="4">
    <source>
        <dbReference type="Pfam" id="PF20268"/>
    </source>
</evidence>
<evidence type="ECO:0000259" key="3">
    <source>
        <dbReference type="Pfam" id="PF09377"/>
    </source>
</evidence>
<dbReference type="InterPro" id="IPR046928">
    <property type="entry name" value="SDO1/SBDS_C"/>
</dbReference>
<dbReference type="SUPFAM" id="SSF89895">
    <property type="entry name" value="FYSH domain"/>
    <property type="match status" value="1"/>
</dbReference>
<evidence type="ECO:0000313" key="5">
    <source>
        <dbReference type="EMBL" id="EET89573.1"/>
    </source>
</evidence>
<dbReference type="Gene3D" id="3.30.1250.10">
    <property type="entry name" value="Ribosome maturation protein SBDS, N-terminal domain"/>
    <property type="match status" value="1"/>
</dbReference>
<dbReference type="InterPro" id="IPR019783">
    <property type="entry name" value="SDO1/SBDS_N"/>
</dbReference>
<reference evidence="5 6" key="1">
    <citation type="journal article" date="2009" name="Genome Biol.">
        <title>Community-wide analysis of microbial genome sequence signatures.</title>
        <authorList>
            <person name="Dick G.J."/>
            <person name="Andersson A.F."/>
            <person name="Baker B.J."/>
            <person name="Simmons S.L."/>
            <person name="Thomas B.C."/>
            <person name="Yelton A.P."/>
            <person name="Banfield J.F."/>
        </authorList>
    </citation>
    <scope>NUCLEOTIDE SEQUENCE [LARGE SCALE GENOMIC DNA]</scope>
    <source>
        <strain evidence="5">ARMAN-2</strain>
    </source>
</reference>
<reference evidence="5 6" key="2">
    <citation type="journal article" date="2010" name="Proc. Natl. Acad. Sci. U.S.A.">
        <title>Enigmatic, ultrasmall, uncultivated Archaea.</title>
        <authorList>
            <person name="Baker B.J."/>
            <person name="Comolli L.R."/>
            <person name="Dick G.J."/>
            <person name="Hauser L.J."/>
            <person name="Hyatt D."/>
            <person name="Dill B.D."/>
            <person name="Land M.L."/>
            <person name="Verberkmoes N.C."/>
            <person name="Hettich R.L."/>
            <person name="Banfield J.F."/>
        </authorList>
    </citation>
    <scope>NUCLEOTIDE SEQUENCE [LARGE SCALE GENOMIC DNA]</scope>
    <source>
        <strain evidence="5">ARMAN-2</strain>
    </source>
</reference>
<dbReference type="InterPro" id="IPR002140">
    <property type="entry name" value="Sdo1/SBDS"/>
</dbReference>
<evidence type="ECO:0000256" key="1">
    <source>
        <dbReference type="ARBA" id="ARBA00007433"/>
    </source>
</evidence>
<dbReference type="EMBL" id="GG697241">
    <property type="protein sequence ID" value="EET89573.1"/>
    <property type="molecule type" value="Genomic_DNA"/>
</dbReference>
<sequence>MSGKTVIARFEQGKETFEILVNSDLAYEYITGKRKDPMSVLDAEEIFKDARKGERQGEEKIKKAFGTTDMATVVDHILKKGDVPITTEQKNRLMEEKRKQIIDIIARNSIDPRTNAPTPALRVENAMNEARVSIDPFKGPNEQVEAVVKKISLILPIKFAKIKINVNIPPEYSNRCYGILKQYGLKSEEWLSNGSLSAVVEFPAGMQTEFYEKINNATQGRAETKILE</sequence>
<dbReference type="InterPro" id="IPR039100">
    <property type="entry name" value="Sdo1/SBDS-like"/>
</dbReference>
<protein>
    <submittedName>
        <fullName evidence="5">Shwachman-Bodian-Diamond syndrome protein</fullName>
    </submittedName>
</protein>
<dbReference type="InterPro" id="IPR035647">
    <property type="entry name" value="EFG_III/V"/>
</dbReference>
<dbReference type="InterPro" id="IPR018978">
    <property type="entry name" value="SDO1/SBDS_central"/>
</dbReference>
<feature type="domain" description="Ribosome maturation protein SDO1/SBDS C-terminal" evidence="4">
    <location>
        <begin position="162"/>
        <end position="228"/>
    </location>
</feature>
<dbReference type="AlphaFoldDB" id="C7DHZ9"/>
<dbReference type="Pfam" id="PF20268">
    <property type="entry name" value="SBDS_C"/>
    <property type="match status" value="1"/>
</dbReference>
<dbReference type="Gene3D" id="3.30.70.240">
    <property type="match status" value="1"/>
</dbReference>
<name>C7DHZ9_MICA2</name>
<organism evidence="5 6">
    <name type="scientific">Candidatus Micrarchaeum acidiphilum ARMAN-2</name>
    <dbReference type="NCBI Taxonomy" id="425595"/>
    <lineage>
        <taxon>Archaea</taxon>
        <taxon>Candidatus Micrarchaeota</taxon>
        <taxon>Candidatus Micrarchaeia</taxon>
        <taxon>Candidatus Micrarchaeales</taxon>
        <taxon>Candidatus Micrarchaeaceae</taxon>
        <taxon>Candidatus Micrarchaeum</taxon>
    </lineage>
</organism>
<dbReference type="PANTHER" id="PTHR10927">
    <property type="entry name" value="RIBOSOME MATURATION PROTEIN SBDS"/>
    <property type="match status" value="1"/>
</dbReference>
<comment type="similarity">
    <text evidence="1">Belongs to the SDO1/SBDS family.</text>
</comment>
<evidence type="ECO:0000313" key="6">
    <source>
        <dbReference type="Proteomes" id="UP000332487"/>
    </source>
</evidence>
<accession>C7DHZ9</accession>